<dbReference type="OrthoDB" id="27330at2"/>
<sequence length="332" mass="36955">MGRSDSKKGKKRKKLKIFGYSILAIIVVLLAVGGYEYYQLQPSNHFKKVPVVGTGNTKDNNKVDSELSNSTFNILLIGSDERKGDKAGHTDSMMIVHIDLKKKEYHALSIPRDTRVHMDGYGYTKLTSVQYITQATKGKQQGVEAAVKAISELTGIPINYYLETNYWGLQGMVDAVGNVNVDVPFDVKLTHPWYKENKGKTITAGTHKMDGKMVTELVHERYSLNNGEYGRQQLQEAALKGIAKSALSPSNITNLPSLANSMSDFLLATNMTKSDMASLGLAVKDIDLNSIQYHQLHGENKKMYNDILKANDSEVILDPQEVKEIANKYFTD</sequence>
<evidence type="ECO:0000256" key="2">
    <source>
        <dbReference type="ARBA" id="ARBA00022692"/>
    </source>
</evidence>
<dbReference type="EMBL" id="PIQO01000002">
    <property type="protein sequence ID" value="PKR86442.1"/>
    <property type="molecule type" value="Genomic_DNA"/>
</dbReference>
<comment type="similarity">
    <text evidence="1">Belongs to the LytR/CpsA/Psr (LCP) family.</text>
</comment>
<dbReference type="AlphaFoldDB" id="A0A2N3LP30"/>
<accession>A0A2N3LP30</accession>
<evidence type="ECO:0000256" key="5">
    <source>
        <dbReference type="SAM" id="Phobius"/>
    </source>
</evidence>
<keyword evidence="5" id="KW-0472">Membrane</keyword>
<dbReference type="RefSeq" id="WP_101353080.1">
    <property type="nucleotide sequence ID" value="NZ_PIQO01000002.1"/>
</dbReference>
<evidence type="ECO:0000259" key="6">
    <source>
        <dbReference type="Pfam" id="PF03816"/>
    </source>
</evidence>
<name>A0A2N3LP30_9BACI</name>
<dbReference type="PANTHER" id="PTHR33392:SF6">
    <property type="entry name" value="POLYISOPRENYL-TEICHOIC ACID--PEPTIDOGLYCAN TEICHOIC ACID TRANSFERASE TAGU"/>
    <property type="match status" value="1"/>
</dbReference>
<dbReference type="InterPro" id="IPR050922">
    <property type="entry name" value="LytR/CpsA/Psr_CW_biosynth"/>
</dbReference>
<keyword evidence="8" id="KW-1185">Reference proteome</keyword>
<proteinExistence type="inferred from homology"/>
<dbReference type="NCBIfam" id="TIGR00350">
    <property type="entry name" value="lytR_cpsA_psr"/>
    <property type="match status" value="1"/>
</dbReference>
<dbReference type="GO" id="GO:0071555">
    <property type="term" value="P:cell wall organization"/>
    <property type="evidence" value="ECO:0007669"/>
    <property type="project" value="UniProtKB-KW"/>
</dbReference>
<dbReference type="Pfam" id="PF03816">
    <property type="entry name" value="LytR_cpsA_psr"/>
    <property type="match status" value="1"/>
</dbReference>
<keyword evidence="2 5" id="KW-0812">Transmembrane</keyword>
<keyword evidence="4 5" id="KW-1133">Transmembrane helix</keyword>
<dbReference type="InterPro" id="IPR004474">
    <property type="entry name" value="LytR_CpsA_psr"/>
</dbReference>
<dbReference type="PANTHER" id="PTHR33392">
    <property type="entry name" value="POLYISOPRENYL-TEICHOIC ACID--PEPTIDOGLYCAN TEICHOIC ACID TRANSFERASE TAGU"/>
    <property type="match status" value="1"/>
</dbReference>
<evidence type="ECO:0000256" key="3">
    <source>
        <dbReference type="ARBA" id="ARBA00022968"/>
    </source>
</evidence>
<comment type="caution">
    <text evidence="7">The sequence shown here is derived from an EMBL/GenBank/DDBJ whole genome shotgun (WGS) entry which is preliminary data.</text>
</comment>
<evidence type="ECO:0000256" key="1">
    <source>
        <dbReference type="ARBA" id="ARBA00006068"/>
    </source>
</evidence>
<gene>
    <name evidence="7" type="ORF">CWO92_04930</name>
</gene>
<evidence type="ECO:0000313" key="8">
    <source>
        <dbReference type="Proteomes" id="UP000233440"/>
    </source>
</evidence>
<evidence type="ECO:0000256" key="4">
    <source>
        <dbReference type="ARBA" id="ARBA00022989"/>
    </source>
</evidence>
<feature type="transmembrane region" description="Helical" evidence="5">
    <location>
        <begin position="17"/>
        <end position="38"/>
    </location>
</feature>
<keyword evidence="3" id="KW-0735">Signal-anchor</keyword>
<evidence type="ECO:0000313" key="7">
    <source>
        <dbReference type="EMBL" id="PKR86442.1"/>
    </source>
</evidence>
<dbReference type="Proteomes" id="UP000233440">
    <property type="component" value="Unassembled WGS sequence"/>
</dbReference>
<reference evidence="7 8" key="1">
    <citation type="submission" date="2017-11" db="EMBL/GenBank/DDBJ databases">
        <title>Bacillus camelliae sp. nov., isolated from pu'er tea.</title>
        <authorList>
            <person name="Niu L."/>
        </authorList>
    </citation>
    <scope>NUCLEOTIDE SEQUENCE [LARGE SCALE GENOMIC DNA]</scope>
    <source>
        <strain evidence="7 8">7578-1</strain>
    </source>
</reference>
<protein>
    <submittedName>
        <fullName evidence="7">LytR family transcriptional regulator</fullName>
    </submittedName>
</protein>
<organism evidence="7 8">
    <name type="scientific">Heyndrickxia camelliae</name>
    <dbReference type="NCBI Taxonomy" id="1707093"/>
    <lineage>
        <taxon>Bacteria</taxon>
        <taxon>Bacillati</taxon>
        <taxon>Bacillota</taxon>
        <taxon>Bacilli</taxon>
        <taxon>Bacillales</taxon>
        <taxon>Bacillaceae</taxon>
        <taxon>Heyndrickxia</taxon>
    </lineage>
</organism>
<dbReference type="Gene3D" id="3.40.630.190">
    <property type="entry name" value="LCP protein"/>
    <property type="match status" value="1"/>
</dbReference>
<feature type="domain" description="Cell envelope-related transcriptional attenuator" evidence="6">
    <location>
        <begin position="89"/>
        <end position="246"/>
    </location>
</feature>